<keyword evidence="2" id="KW-0812">Transmembrane</keyword>
<feature type="transmembrane region" description="Helical" evidence="2">
    <location>
        <begin position="78"/>
        <end position="102"/>
    </location>
</feature>
<dbReference type="InParanoid" id="C3XPI6"/>
<organism evidence="3">
    <name type="scientific">Branchiostoma floridae</name>
    <name type="common">Florida lancelet</name>
    <name type="synonym">Amphioxus</name>
    <dbReference type="NCBI Taxonomy" id="7739"/>
    <lineage>
        <taxon>Eukaryota</taxon>
        <taxon>Metazoa</taxon>
        <taxon>Chordata</taxon>
        <taxon>Cephalochordata</taxon>
        <taxon>Leptocardii</taxon>
        <taxon>Amphioxiformes</taxon>
        <taxon>Branchiostomatidae</taxon>
        <taxon>Branchiostoma</taxon>
    </lineage>
</organism>
<feature type="transmembrane region" description="Helical" evidence="2">
    <location>
        <begin position="12"/>
        <end position="30"/>
    </location>
</feature>
<feature type="transmembrane region" description="Helical" evidence="2">
    <location>
        <begin position="139"/>
        <end position="161"/>
    </location>
</feature>
<sequence>MAILQNCCCCCTVRLGSLITGVLYVIIHIVDLGVKSSSVALGWQVYGTDVASVVVDIIAIILGLLLIVAVLGSMMALLRAWVALAILILITELIIIICFTALTLQGVWTALILTLIGLGYTSYRVYLVSLLGLVSPTDVVLLILYIVNFIVHILLIIGVAQEVRPLILTWVIVTIICTVVSLIVYVYVTVATIAIIGALASGSDDQGVIVGAGVASLAIVWIIWGVFFILTVYGCLVVFSHYQNLRDAALGQGQQQMVAMGNQPYMMGNQPAVAGNQPYGYQPYGNQPAMENKQPAMMGPQPGLGQESNDVKL</sequence>
<protein>
    <submittedName>
        <fullName evidence="3">Uncharacterized protein</fullName>
    </submittedName>
</protein>
<feature type="transmembrane region" description="Helical" evidence="2">
    <location>
        <begin position="50"/>
        <end position="71"/>
    </location>
</feature>
<feature type="transmembrane region" description="Helical" evidence="2">
    <location>
        <begin position="167"/>
        <end position="196"/>
    </location>
</feature>
<proteinExistence type="predicted"/>
<evidence type="ECO:0000313" key="3">
    <source>
        <dbReference type="EMBL" id="EEN69857.1"/>
    </source>
</evidence>
<accession>C3XPI6</accession>
<reference evidence="3" key="1">
    <citation type="journal article" date="2008" name="Nature">
        <title>The amphioxus genome and the evolution of the chordate karyotype.</title>
        <authorList>
            <consortium name="US DOE Joint Genome Institute (JGI-PGF)"/>
            <person name="Putnam N.H."/>
            <person name="Butts T."/>
            <person name="Ferrier D.E.K."/>
            <person name="Furlong R.F."/>
            <person name="Hellsten U."/>
            <person name="Kawashima T."/>
            <person name="Robinson-Rechavi M."/>
            <person name="Shoguchi E."/>
            <person name="Terry A."/>
            <person name="Yu J.-K."/>
            <person name="Benito-Gutierrez E.L."/>
            <person name="Dubchak I."/>
            <person name="Garcia-Fernandez J."/>
            <person name="Gibson-Brown J.J."/>
            <person name="Grigoriev I.V."/>
            <person name="Horton A.C."/>
            <person name="de Jong P.J."/>
            <person name="Jurka J."/>
            <person name="Kapitonov V.V."/>
            <person name="Kohara Y."/>
            <person name="Kuroki Y."/>
            <person name="Lindquist E."/>
            <person name="Lucas S."/>
            <person name="Osoegawa K."/>
            <person name="Pennacchio L.A."/>
            <person name="Salamov A.A."/>
            <person name="Satou Y."/>
            <person name="Sauka-Spengler T."/>
            <person name="Schmutz J."/>
            <person name="Shin-I T."/>
            <person name="Toyoda A."/>
            <person name="Bronner-Fraser M."/>
            <person name="Fujiyama A."/>
            <person name="Holland L.Z."/>
            <person name="Holland P.W.H."/>
            <person name="Satoh N."/>
            <person name="Rokhsar D.S."/>
        </authorList>
    </citation>
    <scope>NUCLEOTIDE SEQUENCE [LARGE SCALE GENOMIC DNA]</scope>
    <source>
        <strain evidence="3">S238N-H82</strain>
        <tissue evidence="3">Testes</tissue>
    </source>
</reference>
<name>C3XPI6_BRAFL</name>
<dbReference type="AlphaFoldDB" id="C3XPI6"/>
<dbReference type="PANTHER" id="PTHR36694">
    <property type="entry name" value="PASIFLORA 1, ISOFORM A-RELATED"/>
    <property type="match status" value="1"/>
</dbReference>
<dbReference type="TCDB" id="2.A.74.2.4">
    <property type="family name" value="the 4 tms multidrug endosomal transporter (met) family"/>
</dbReference>
<dbReference type="PANTHER" id="PTHR36694:SF11">
    <property type="entry name" value="LP21121P-RELATED"/>
    <property type="match status" value="1"/>
</dbReference>
<evidence type="ECO:0000256" key="2">
    <source>
        <dbReference type="SAM" id="Phobius"/>
    </source>
</evidence>
<gene>
    <name evidence="3" type="ORF">BRAFLDRAFT_119894</name>
</gene>
<keyword evidence="2" id="KW-0472">Membrane</keyword>
<feature type="region of interest" description="Disordered" evidence="1">
    <location>
        <begin position="290"/>
        <end position="313"/>
    </location>
</feature>
<keyword evidence="2" id="KW-1133">Transmembrane helix</keyword>
<dbReference type="EMBL" id="GG666451">
    <property type="protein sequence ID" value="EEN69857.1"/>
    <property type="molecule type" value="Genomic_DNA"/>
</dbReference>
<evidence type="ECO:0000256" key="1">
    <source>
        <dbReference type="SAM" id="MobiDB-lite"/>
    </source>
</evidence>
<feature type="transmembrane region" description="Helical" evidence="2">
    <location>
        <begin position="108"/>
        <end position="127"/>
    </location>
</feature>
<feature type="transmembrane region" description="Helical" evidence="2">
    <location>
        <begin position="208"/>
        <end position="233"/>
    </location>
</feature>